<keyword evidence="3" id="KW-1185">Reference proteome</keyword>
<organism evidence="2 3">
    <name type="scientific">Symbiodinium microadriaticum</name>
    <name type="common">Dinoflagellate</name>
    <name type="synonym">Zooxanthella microadriatica</name>
    <dbReference type="NCBI Taxonomy" id="2951"/>
    <lineage>
        <taxon>Eukaryota</taxon>
        <taxon>Sar</taxon>
        <taxon>Alveolata</taxon>
        <taxon>Dinophyceae</taxon>
        <taxon>Suessiales</taxon>
        <taxon>Symbiodiniaceae</taxon>
        <taxon>Symbiodinium</taxon>
    </lineage>
</organism>
<gene>
    <name evidence="2" type="ORF">AK812_SmicGene46803</name>
</gene>
<evidence type="ECO:0000256" key="1">
    <source>
        <dbReference type="SAM" id="SignalP"/>
    </source>
</evidence>
<dbReference type="EMBL" id="LSRX01004689">
    <property type="protein sequence ID" value="OLP73831.1"/>
    <property type="molecule type" value="Genomic_DNA"/>
</dbReference>
<sequence>MVVIFLCLCLHTIMLMITSLRTDQVTPVYTVDNVGLHFRARGALAQLLGTVRGLPGDVKRKSLLCPLMPQVQLCVLDRAGKGSKELEKNEDKTLTFREEDGLTKLVPLIPEPHADRKQAVSEGFKVATLSLMGVYTGITDF</sequence>
<feature type="chain" id="PRO_5012683516" evidence="1">
    <location>
        <begin position="23"/>
        <end position="141"/>
    </location>
</feature>
<reference evidence="2 3" key="1">
    <citation type="submission" date="2016-02" db="EMBL/GenBank/DDBJ databases">
        <title>Genome analysis of coral dinoflagellate symbionts highlights evolutionary adaptations to a symbiotic lifestyle.</title>
        <authorList>
            <person name="Aranda M."/>
            <person name="Li Y."/>
            <person name="Liew Y.J."/>
            <person name="Baumgarten S."/>
            <person name="Simakov O."/>
            <person name="Wilson M."/>
            <person name="Piel J."/>
            <person name="Ashoor H."/>
            <person name="Bougouffa S."/>
            <person name="Bajic V.B."/>
            <person name="Ryu T."/>
            <person name="Ravasi T."/>
            <person name="Bayer T."/>
            <person name="Micklem G."/>
            <person name="Kim H."/>
            <person name="Bhak J."/>
            <person name="Lajeunesse T.C."/>
            <person name="Voolstra C.R."/>
        </authorList>
    </citation>
    <scope>NUCLEOTIDE SEQUENCE [LARGE SCALE GENOMIC DNA]</scope>
    <source>
        <strain evidence="2 3">CCMP2467</strain>
    </source>
</reference>
<proteinExistence type="predicted"/>
<dbReference type="AlphaFoldDB" id="A0A1Q9BT04"/>
<evidence type="ECO:0000313" key="2">
    <source>
        <dbReference type="EMBL" id="OLP73831.1"/>
    </source>
</evidence>
<dbReference type="Proteomes" id="UP000186817">
    <property type="component" value="Unassembled WGS sequence"/>
</dbReference>
<name>A0A1Q9BT04_SYMMI</name>
<dbReference type="OrthoDB" id="10443426at2759"/>
<evidence type="ECO:0000313" key="3">
    <source>
        <dbReference type="Proteomes" id="UP000186817"/>
    </source>
</evidence>
<protein>
    <submittedName>
        <fullName evidence="2">Uncharacterized protein</fullName>
    </submittedName>
</protein>
<accession>A0A1Q9BT04</accession>
<comment type="caution">
    <text evidence="2">The sequence shown here is derived from an EMBL/GenBank/DDBJ whole genome shotgun (WGS) entry which is preliminary data.</text>
</comment>
<keyword evidence="1" id="KW-0732">Signal</keyword>
<feature type="signal peptide" evidence="1">
    <location>
        <begin position="1"/>
        <end position="22"/>
    </location>
</feature>